<feature type="non-terminal residue" evidence="1">
    <location>
        <position position="48"/>
    </location>
</feature>
<sequence>MDPPVIVDKDGKSTLVLKAEGNWSKEEGELALANSKALYALYNGVDKH</sequence>
<reference evidence="1 2" key="1">
    <citation type="journal article" date="2014" name="Am. J. Bot.">
        <title>Genome assembly and annotation for red clover (Trifolium pratense; Fabaceae).</title>
        <authorList>
            <person name="Istvanek J."/>
            <person name="Jaros M."/>
            <person name="Krenek A."/>
            <person name="Repkova J."/>
        </authorList>
    </citation>
    <scope>NUCLEOTIDE SEQUENCE [LARGE SCALE GENOMIC DNA]</scope>
    <source>
        <strain evidence="2">cv. Tatra</strain>
        <tissue evidence="1">Young leaves</tissue>
    </source>
</reference>
<protein>
    <submittedName>
        <fullName evidence="1">Retrotransposon-related protein</fullName>
    </submittedName>
</protein>
<proteinExistence type="predicted"/>
<evidence type="ECO:0000313" key="2">
    <source>
        <dbReference type="Proteomes" id="UP000236291"/>
    </source>
</evidence>
<gene>
    <name evidence="1" type="ORF">L195_g063406</name>
</gene>
<name>A0A2K3KLQ7_TRIPR</name>
<dbReference type="EMBL" id="ASHM01205492">
    <property type="protein sequence ID" value="PNX67192.1"/>
    <property type="molecule type" value="Genomic_DNA"/>
</dbReference>
<reference evidence="1 2" key="2">
    <citation type="journal article" date="2017" name="Front. Plant Sci.">
        <title>Gene Classification and Mining of Molecular Markers Useful in Red Clover (Trifolium pratense) Breeding.</title>
        <authorList>
            <person name="Istvanek J."/>
            <person name="Dluhosova J."/>
            <person name="Dluhos P."/>
            <person name="Patkova L."/>
            <person name="Nedelnik J."/>
            <person name="Repkova J."/>
        </authorList>
    </citation>
    <scope>NUCLEOTIDE SEQUENCE [LARGE SCALE GENOMIC DNA]</scope>
    <source>
        <strain evidence="2">cv. Tatra</strain>
        <tissue evidence="1">Young leaves</tissue>
    </source>
</reference>
<dbReference type="AlphaFoldDB" id="A0A2K3KLQ7"/>
<evidence type="ECO:0000313" key="1">
    <source>
        <dbReference type="EMBL" id="PNX67192.1"/>
    </source>
</evidence>
<accession>A0A2K3KLQ7</accession>
<comment type="caution">
    <text evidence="1">The sequence shown here is derived from an EMBL/GenBank/DDBJ whole genome shotgun (WGS) entry which is preliminary data.</text>
</comment>
<dbReference type="Proteomes" id="UP000236291">
    <property type="component" value="Unassembled WGS sequence"/>
</dbReference>
<organism evidence="1 2">
    <name type="scientific">Trifolium pratense</name>
    <name type="common">Red clover</name>
    <dbReference type="NCBI Taxonomy" id="57577"/>
    <lineage>
        <taxon>Eukaryota</taxon>
        <taxon>Viridiplantae</taxon>
        <taxon>Streptophyta</taxon>
        <taxon>Embryophyta</taxon>
        <taxon>Tracheophyta</taxon>
        <taxon>Spermatophyta</taxon>
        <taxon>Magnoliopsida</taxon>
        <taxon>eudicotyledons</taxon>
        <taxon>Gunneridae</taxon>
        <taxon>Pentapetalae</taxon>
        <taxon>rosids</taxon>
        <taxon>fabids</taxon>
        <taxon>Fabales</taxon>
        <taxon>Fabaceae</taxon>
        <taxon>Papilionoideae</taxon>
        <taxon>50 kb inversion clade</taxon>
        <taxon>NPAAA clade</taxon>
        <taxon>Hologalegina</taxon>
        <taxon>IRL clade</taxon>
        <taxon>Trifolieae</taxon>
        <taxon>Trifolium</taxon>
    </lineage>
</organism>